<proteinExistence type="predicted"/>
<reference evidence="1 2" key="1">
    <citation type="submission" date="2020-07" db="EMBL/GenBank/DDBJ databases">
        <title>Genomic Encyclopedia of Type Strains, Phase IV (KMG-V): Genome sequencing to study the core and pangenomes of soil and plant-associated prokaryotes.</title>
        <authorList>
            <person name="Whitman W."/>
        </authorList>
    </citation>
    <scope>NUCLEOTIDE SEQUENCE [LARGE SCALE GENOMIC DNA]</scope>
    <source>
        <strain evidence="1 2">M8UP22</strain>
    </source>
</reference>
<gene>
    <name evidence="1" type="ORF">HDF08_002630</name>
</gene>
<dbReference type="EMBL" id="JACCCU010000002">
    <property type="protein sequence ID" value="NYF90528.1"/>
    <property type="molecule type" value="Genomic_DNA"/>
</dbReference>
<evidence type="ECO:0000313" key="2">
    <source>
        <dbReference type="Proteomes" id="UP000564385"/>
    </source>
</evidence>
<comment type="caution">
    <text evidence="1">The sequence shown here is derived from an EMBL/GenBank/DDBJ whole genome shotgun (WGS) entry which is preliminary data.</text>
</comment>
<sequence length="33" mass="4000">MDFDGLEVRRLWFCVVERRARERGMTNGLTNDR</sequence>
<organism evidence="1 2">
    <name type="scientific">Tunturiibacter lichenicola</name>
    <dbReference type="NCBI Taxonomy" id="2051959"/>
    <lineage>
        <taxon>Bacteria</taxon>
        <taxon>Pseudomonadati</taxon>
        <taxon>Acidobacteriota</taxon>
        <taxon>Terriglobia</taxon>
        <taxon>Terriglobales</taxon>
        <taxon>Acidobacteriaceae</taxon>
        <taxon>Tunturiibacter</taxon>
    </lineage>
</organism>
<name>A0A852VCB1_9BACT</name>
<evidence type="ECO:0000313" key="1">
    <source>
        <dbReference type="EMBL" id="NYF90528.1"/>
    </source>
</evidence>
<accession>A0A852VCB1</accession>
<dbReference type="AlphaFoldDB" id="A0A852VCB1"/>
<protein>
    <submittedName>
        <fullName evidence="1">Uncharacterized protein</fullName>
    </submittedName>
</protein>
<dbReference type="Proteomes" id="UP000564385">
    <property type="component" value="Unassembled WGS sequence"/>
</dbReference>